<dbReference type="AlphaFoldDB" id="A0A9W9W4T9"/>
<organism evidence="1 2">
    <name type="scientific">Penicillium cosmopolitanum</name>
    <dbReference type="NCBI Taxonomy" id="1131564"/>
    <lineage>
        <taxon>Eukaryota</taxon>
        <taxon>Fungi</taxon>
        <taxon>Dikarya</taxon>
        <taxon>Ascomycota</taxon>
        <taxon>Pezizomycotina</taxon>
        <taxon>Eurotiomycetes</taxon>
        <taxon>Eurotiomycetidae</taxon>
        <taxon>Eurotiales</taxon>
        <taxon>Aspergillaceae</taxon>
        <taxon>Penicillium</taxon>
    </lineage>
</organism>
<accession>A0A9W9W4T9</accession>
<dbReference type="GeneID" id="81366944"/>
<protein>
    <submittedName>
        <fullName evidence="1">Uncharacterized protein</fullName>
    </submittedName>
</protein>
<proteinExistence type="predicted"/>
<comment type="caution">
    <text evidence="1">The sequence shown here is derived from an EMBL/GenBank/DDBJ whole genome shotgun (WGS) entry which is preliminary data.</text>
</comment>
<sequence>MDYDILNGRVKSAGMSIWWVSFMLSPEMADWSDSKIMQCMKDYITQSRVWVGQYQTKQRWCFSMLVKLSSEQILRKGGFVETLAIEETARLVDSWIAEGRLPYQRQRFFGLS</sequence>
<dbReference type="RefSeq" id="XP_056490698.1">
    <property type="nucleotide sequence ID" value="XM_056627964.1"/>
</dbReference>
<keyword evidence="2" id="KW-1185">Reference proteome</keyword>
<dbReference type="EMBL" id="JAPZBU010000005">
    <property type="protein sequence ID" value="KAJ5403456.1"/>
    <property type="molecule type" value="Genomic_DNA"/>
</dbReference>
<dbReference type="Proteomes" id="UP001147747">
    <property type="component" value="Unassembled WGS sequence"/>
</dbReference>
<reference evidence="1" key="2">
    <citation type="journal article" date="2023" name="IMA Fungus">
        <title>Comparative genomic study of the Penicillium genus elucidates a diverse pangenome and 15 lateral gene transfer events.</title>
        <authorList>
            <person name="Petersen C."/>
            <person name="Sorensen T."/>
            <person name="Nielsen M.R."/>
            <person name="Sondergaard T.E."/>
            <person name="Sorensen J.L."/>
            <person name="Fitzpatrick D.A."/>
            <person name="Frisvad J.C."/>
            <person name="Nielsen K.L."/>
        </authorList>
    </citation>
    <scope>NUCLEOTIDE SEQUENCE</scope>
    <source>
        <strain evidence="1">IBT 29677</strain>
    </source>
</reference>
<evidence type="ECO:0000313" key="2">
    <source>
        <dbReference type="Proteomes" id="UP001147747"/>
    </source>
</evidence>
<evidence type="ECO:0000313" key="1">
    <source>
        <dbReference type="EMBL" id="KAJ5403456.1"/>
    </source>
</evidence>
<reference evidence="1" key="1">
    <citation type="submission" date="2022-12" db="EMBL/GenBank/DDBJ databases">
        <authorList>
            <person name="Petersen C."/>
        </authorList>
    </citation>
    <scope>NUCLEOTIDE SEQUENCE</scope>
    <source>
        <strain evidence="1">IBT 29677</strain>
    </source>
</reference>
<gene>
    <name evidence="1" type="ORF">N7509_003327</name>
</gene>
<name>A0A9W9W4T9_9EURO</name>